<sequence>MKSDHVVVTAIEPAEYYRRRVTLRNTKTGAEYTLYYGDSVSEATIRMRAPFLAAKYNGR</sequence>
<reference evidence="2" key="1">
    <citation type="journal article" date="2019" name="Int. J. Syst. Evol. Microbiol.">
        <title>The Global Catalogue of Microorganisms (GCM) 10K type strain sequencing project: providing services to taxonomists for standard genome sequencing and annotation.</title>
        <authorList>
            <consortium name="The Broad Institute Genomics Platform"/>
            <consortium name="The Broad Institute Genome Sequencing Center for Infectious Disease"/>
            <person name="Wu L."/>
            <person name="Ma J."/>
        </authorList>
    </citation>
    <scope>NUCLEOTIDE SEQUENCE [LARGE SCALE GENOMIC DNA]</scope>
    <source>
        <strain evidence="2">CGMCC 1.15420</strain>
    </source>
</reference>
<gene>
    <name evidence="1" type="ORF">GCM10010913_33020</name>
</gene>
<keyword evidence="2" id="KW-1185">Reference proteome</keyword>
<name>A0ABQ1W1F5_9BACL</name>
<accession>A0ABQ1W1F5</accession>
<dbReference type="EMBL" id="BMIW01000026">
    <property type="protein sequence ID" value="GGG08646.1"/>
    <property type="molecule type" value="Genomic_DNA"/>
</dbReference>
<protein>
    <submittedName>
        <fullName evidence="1">Uncharacterized protein</fullName>
    </submittedName>
</protein>
<organism evidence="1 2">
    <name type="scientific">Paenibacillus aceti</name>
    <dbReference type="NCBI Taxonomy" id="1820010"/>
    <lineage>
        <taxon>Bacteria</taxon>
        <taxon>Bacillati</taxon>
        <taxon>Bacillota</taxon>
        <taxon>Bacilli</taxon>
        <taxon>Bacillales</taxon>
        <taxon>Paenibacillaceae</taxon>
        <taxon>Paenibacillus</taxon>
    </lineage>
</organism>
<comment type="caution">
    <text evidence="1">The sequence shown here is derived from an EMBL/GenBank/DDBJ whole genome shotgun (WGS) entry which is preliminary data.</text>
</comment>
<evidence type="ECO:0000313" key="1">
    <source>
        <dbReference type="EMBL" id="GGG08646.1"/>
    </source>
</evidence>
<dbReference type="Proteomes" id="UP000608420">
    <property type="component" value="Unassembled WGS sequence"/>
</dbReference>
<evidence type="ECO:0000313" key="2">
    <source>
        <dbReference type="Proteomes" id="UP000608420"/>
    </source>
</evidence>
<proteinExistence type="predicted"/>
<dbReference type="RefSeq" id="WP_120464067.1">
    <property type="nucleotide sequence ID" value="NZ_BMIW01000026.1"/>
</dbReference>